<evidence type="ECO:0000256" key="14">
    <source>
        <dbReference type="PROSITE-ProRule" id="PRU10141"/>
    </source>
</evidence>
<evidence type="ECO:0000256" key="1">
    <source>
        <dbReference type="ARBA" id="ARBA00004370"/>
    </source>
</evidence>
<dbReference type="InterPro" id="IPR032675">
    <property type="entry name" value="LRR_dom_sf"/>
</dbReference>
<evidence type="ECO:0000256" key="15">
    <source>
        <dbReference type="SAM" id="Phobius"/>
    </source>
</evidence>
<dbReference type="InterPro" id="IPR001611">
    <property type="entry name" value="Leu-rich_rpt"/>
</dbReference>
<dbReference type="Gene3D" id="3.80.10.10">
    <property type="entry name" value="Ribonuclease Inhibitor"/>
    <property type="match status" value="3"/>
</dbReference>
<dbReference type="Pfam" id="PF00560">
    <property type="entry name" value="LRR_1"/>
    <property type="match status" value="4"/>
</dbReference>
<reference evidence="18" key="2">
    <citation type="submission" date="2025-08" db="UniProtKB">
        <authorList>
            <consortium name="RefSeq"/>
        </authorList>
    </citation>
    <scope>IDENTIFICATION</scope>
    <source>
        <tissue evidence="18">Leaf</tissue>
    </source>
</reference>
<dbReference type="SUPFAM" id="SSF56112">
    <property type="entry name" value="Protein kinase-like (PK-like)"/>
    <property type="match status" value="1"/>
</dbReference>
<dbReference type="InterPro" id="IPR017441">
    <property type="entry name" value="Protein_kinase_ATP_BS"/>
</dbReference>
<evidence type="ECO:0000256" key="5">
    <source>
        <dbReference type="ARBA" id="ARBA00022692"/>
    </source>
</evidence>
<sequence length="996" mass="109754">MSPYKAHGSDGYGPIFFQHYCPIIGQDICKAIRDISVIEDLNITVDHFITLSRTWDEHALALVVPPSVVQVTKVVGLSSLKELWENVPPSWNAFRDPCGDHWEGIVCNNTRVISICLITLSSIGLKGKLSGDIQQLSELQTLDLSSNKELTGSLPEAIGRLSKLTNLILVGCNFIGKIPDSIGSLSNLIFLSLNSNSFSGPIPSSIGNLSKLYWLDLAENKLTGSLPVSNGTRPGLDMLHNCKHFHFGRNQLSGAIPPQLLHANMTVIHMLLDNNKLTGSIPSTIGLVNKMEVIRLDWNSFSGFVPSNITNLTRVTDLLFSNNQLTGPMPDLTEMSGLNYLDMSNNSFETSDVPSWFTTLSSLTTLIMEATQIQGDVPDTLFSLPQLQKVVLKKNRLSGILDIGDSRSSQLRVVDLQNNNISSYTQRPKNSDVQLILVGNPVCSDTVTTQRYCILPQQSNVSYSTPKNCAPVCDSNKVSSLSCHCGYPYTGILVFRAPKFSDLENVTYYKDLENTLMTSFKSYKIPVDSVSLSNINRAPSNYLEMTLQVFPLDHDRFNRTAISTVGFMLSNQTFKPPPDFGPFYFTANGYTTFAEQSVPGSRKILSMTAIIAIAVVGAAVLLVPLCIVTIICCRKKRSIKTVDPDNTFAASWMSPGSTTSTLPLAGSRVFPLEEIKKMTNYFSEANVIGSGTYGKVYRGTLTNGQLVAVKRAEQGSPQGDLEFKTEVELLSRVHHKNLVRLFGFCLEKGELILIYEYVPNGTLKESLSGKSGIRLDWRRRIKVGLGAARGLAYLHELASPPIIHRDIKSNNLLLDEHLNAKVSDFGLSKPLLDVGKGHITTEVKGTMGYLDPEYYMSQKLNEKSDVYSFGVLMLELVTGKAPIDRGRYIVREVRNAIDRTQDLYGLDEFLDPSIGLGSELKGFEKYVDFSLSCVEESGVDRPSMGEVVKQFEEILQMAGLNPYSDSTTSSGAFGHGNSRHLYGDESLYGYSGQLPR</sequence>
<evidence type="ECO:0000256" key="13">
    <source>
        <dbReference type="ARBA" id="ARBA00023180"/>
    </source>
</evidence>
<dbReference type="Proteomes" id="UP000813463">
    <property type="component" value="Chromosome 3"/>
</dbReference>
<keyword evidence="7" id="KW-0677">Repeat</keyword>
<evidence type="ECO:0000256" key="7">
    <source>
        <dbReference type="ARBA" id="ARBA00022737"/>
    </source>
</evidence>
<keyword evidence="13" id="KW-0325">Glycoprotein</keyword>
<dbReference type="SMART" id="SM00220">
    <property type="entry name" value="S_TKc"/>
    <property type="match status" value="1"/>
</dbReference>
<evidence type="ECO:0000256" key="12">
    <source>
        <dbReference type="ARBA" id="ARBA00023136"/>
    </source>
</evidence>
<proteinExistence type="predicted"/>
<evidence type="ECO:0000256" key="8">
    <source>
        <dbReference type="ARBA" id="ARBA00022741"/>
    </source>
</evidence>
<organism evidence="17 18">
    <name type="scientific">Spinacia oleracea</name>
    <name type="common">Spinach</name>
    <dbReference type="NCBI Taxonomy" id="3562"/>
    <lineage>
        <taxon>Eukaryota</taxon>
        <taxon>Viridiplantae</taxon>
        <taxon>Streptophyta</taxon>
        <taxon>Embryophyta</taxon>
        <taxon>Tracheophyta</taxon>
        <taxon>Spermatophyta</taxon>
        <taxon>Magnoliopsida</taxon>
        <taxon>eudicotyledons</taxon>
        <taxon>Gunneridae</taxon>
        <taxon>Pentapetalae</taxon>
        <taxon>Caryophyllales</taxon>
        <taxon>Chenopodiaceae</taxon>
        <taxon>Chenopodioideae</taxon>
        <taxon>Anserineae</taxon>
        <taxon>Spinacia</taxon>
    </lineage>
</organism>
<dbReference type="InterPro" id="IPR001245">
    <property type="entry name" value="Ser-Thr/Tyr_kinase_cat_dom"/>
</dbReference>
<evidence type="ECO:0000256" key="2">
    <source>
        <dbReference type="ARBA" id="ARBA00022527"/>
    </source>
</evidence>
<reference evidence="17" key="1">
    <citation type="journal article" date="2021" name="Nat. Commun.">
        <title>Genomic analyses provide insights into spinach domestication and the genetic basis of agronomic traits.</title>
        <authorList>
            <person name="Cai X."/>
            <person name="Sun X."/>
            <person name="Xu C."/>
            <person name="Sun H."/>
            <person name="Wang X."/>
            <person name="Ge C."/>
            <person name="Zhang Z."/>
            <person name="Wang Q."/>
            <person name="Fei Z."/>
            <person name="Jiao C."/>
            <person name="Wang Q."/>
        </authorList>
    </citation>
    <scope>NUCLEOTIDE SEQUENCE [LARGE SCALE GENOMIC DNA]</scope>
    <source>
        <strain evidence="17">cv. Varoflay</strain>
    </source>
</reference>
<dbReference type="PROSITE" id="PS00107">
    <property type="entry name" value="PROTEIN_KINASE_ATP"/>
    <property type="match status" value="1"/>
</dbReference>
<gene>
    <name evidence="18" type="primary">LOC110777740</name>
</gene>
<keyword evidence="3" id="KW-0433">Leucine-rich repeat</keyword>
<dbReference type="Pfam" id="PF07714">
    <property type="entry name" value="PK_Tyr_Ser-Thr"/>
    <property type="match status" value="1"/>
</dbReference>
<feature type="transmembrane region" description="Helical" evidence="15">
    <location>
        <begin position="604"/>
        <end position="631"/>
    </location>
</feature>
<evidence type="ECO:0000313" key="17">
    <source>
        <dbReference type="Proteomes" id="UP000813463"/>
    </source>
</evidence>
<keyword evidence="12 15" id="KW-0472">Membrane</keyword>
<dbReference type="RefSeq" id="XP_056695094.1">
    <property type="nucleotide sequence ID" value="XM_056839116.1"/>
</dbReference>
<comment type="subcellular location">
    <subcellularLocation>
        <location evidence="1">Membrane</location>
    </subcellularLocation>
</comment>
<keyword evidence="17" id="KW-1185">Reference proteome</keyword>
<keyword evidence="6" id="KW-0732">Signal</keyword>
<keyword evidence="11 15" id="KW-1133">Transmembrane helix</keyword>
<keyword evidence="5 15" id="KW-0812">Transmembrane</keyword>
<dbReference type="PROSITE" id="PS00108">
    <property type="entry name" value="PROTEIN_KINASE_ST"/>
    <property type="match status" value="1"/>
</dbReference>
<dbReference type="PROSITE" id="PS50011">
    <property type="entry name" value="PROTEIN_KINASE_DOM"/>
    <property type="match status" value="1"/>
</dbReference>
<keyword evidence="10 14" id="KW-0067">ATP-binding</keyword>
<evidence type="ECO:0000256" key="10">
    <source>
        <dbReference type="ARBA" id="ARBA00022840"/>
    </source>
</evidence>
<dbReference type="SUPFAM" id="SSF52058">
    <property type="entry name" value="L domain-like"/>
    <property type="match status" value="1"/>
</dbReference>
<feature type="domain" description="Protein kinase" evidence="16">
    <location>
        <begin position="682"/>
        <end position="955"/>
    </location>
</feature>
<keyword evidence="8 14" id="KW-0547">Nucleotide-binding</keyword>
<feature type="binding site" evidence="14">
    <location>
        <position position="710"/>
    </location>
    <ligand>
        <name>ATP</name>
        <dbReference type="ChEBI" id="CHEBI:30616"/>
    </ligand>
</feature>
<keyword evidence="9" id="KW-0418">Kinase</keyword>
<evidence type="ECO:0000256" key="11">
    <source>
        <dbReference type="ARBA" id="ARBA00022989"/>
    </source>
</evidence>
<protein>
    <submittedName>
        <fullName evidence="18">Leucine-rich repeat receptor protein kinase HPCA1-like</fullName>
    </submittedName>
</protein>
<dbReference type="InterPro" id="IPR000719">
    <property type="entry name" value="Prot_kinase_dom"/>
</dbReference>
<evidence type="ECO:0000313" key="18">
    <source>
        <dbReference type="RefSeq" id="XP_056695094.1"/>
    </source>
</evidence>
<dbReference type="PANTHER" id="PTHR45974:SF266">
    <property type="entry name" value="LEUCINE-RICH REPEAT RECEPTOR PROTEIN KINASE HPCA1"/>
    <property type="match status" value="1"/>
</dbReference>
<keyword evidence="2" id="KW-0723">Serine/threonine-protein kinase</keyword>
<evidence type="ECO:0000256" key="3">
    <source>
        <dbReference type="ARBA" id="ARBA00022614"/>
    </source>
</evidence>
<accession>A0ABM3RHK9</accession>
<evidence type="ECO:0000256" key="9">
    <source>
        <dbReference type="ARBA" id="ARBA00022777"/>
    </source>
</evidence>
<name>A0ABM3RHK9_SPIOL</name>
<evidence type="ECO:0000259" key="16">
    <source>
        <dbReference type="PROSITE" id="PS50011"/>
    </source>
</evidence>
<dbReference type="GeneID" id="110777740"/>
<dbReference type="InterPro" id="IPR011009">
    <property type="entry name" value="Kinase-like_dom_sf"/>
</dbReference>
<dbReference type="InterPro" id="IPR008271">
    <property type="entry name" value="Ser/Thr_kinase_AS"/>
</dbReference>
<dbReference type="Gene3D" id="3.30.200.20">
    <property type="entry name" value="Phosphorylase Kinase, domain 1"/>
    <property type="match status" value="1"/>
</dbReference>
<evidence type="ECO:0000256" key="6">
    <source>
        <dbReference type="ARBA" id="ARBA00022729"/>
    </source>
</evidence>
<dbReference type="Gene3D" id="1.10.510.10">
    <property type="entry name" value="Transferase(Phosphotransferase) domain 1"/>
    <property type="match status" value="1"/>
</dbReference>
<dbReference type="PANTHER" id="PTHR45974">
    <property type="entry name" value="RECEPTOR-LIKE PROTEIN 55"/>
    <property type="match status" value="1"/>
</dbReference>
<evidence type="ECO:0000256" key="4">
    <source>
        <dbReference type="ARBA" id="ARBA00022679"/>
    </source>
</evidence>
<dbReference type="CDD" id="cd14066">
    <property type="entry name" value="STKc_IRAK"/>
    <property type="match status" value="1"/>
</dbReference>
<keyword evidence="4" id="KW-0808">Transferase</keyword>